<evidence type="ECO:0000256" key="1">
    <source>
        <dbReference type="ARBA" id="ARBA00022679"/>
    </source>
</evidence>
<accession>A0A939BDM2</accession>
<reference evidence="4" key="2">
    <citation type="journal article" date="2021" name="Sci. Rep.">
        <title>The distribution of antibiotic resistance genes in chicken gut microbiota commensals.</title>
        <authorList>
            <person name="Juricova H."/>
            <person name="Matiasovicova J."/>
            <person name="Kubasova T."/>
            <person name="Cejkova D."/>
            <person name="Rychlik I."/>
        </authorList>
    </citation>
    <scope>NUCLEOTIDE SEQUENCE</scope>
    <source>
        <strain evidence="4">An559</strain>
    </source>
</reference>
<sequence>MKIIGVGDNTVDVYLHQNKMYPGGNSVNVPVLCHRAGAQEAAYIGIFGDDEAGELMMRSLKEEGLDVSRVRRIHGTNSKNGITLNEENDRTWVGNNFGGDCGLVQLLFNNHDVDYIAQYDVLHTSVHSELPYLLPLVKGKVMISMDFSDGYTDDRIRRLCPYLDVAFFSGSGCTKEEIDETMKKALAAGTKIVVTTMGMDGSIVTDGKERIFQPAIKSTEPVIDTLGAGDTYIAAFLLTYFETRDMQKAALHGAQFALTALLENGAFGHGEKADPSGIVLKSSPEYQKTIVLENRGF</sequence>
<dbReference type="InterPro" id="IPR029056">
    <property type="entry name" value="Ribokinase-like"/>
</dbReference>
<dbReference type="InterPro" id="IPR002173">
    <property type="entry name" value="Carboh/pur_kinase_PfkB_CS"/>
</dbReference>
<evidence type="ECO:0000313" key="4">
    <source>
        <dbReference type="EMBL" id="MBM6921234.1"/>
    </source>
</evidence>
<keyword evidence="5" id="KW-1185">Reference proteome</keyword>
<keyword evidence="1" id="KW-0808">Transferase</keyword>
<dbReference type="InterPro" id="IPR011611">
    <property type="entry name" value="PfkB_dom"/>
</dbReference>
<organism evidence="4 5">
    <name type="scientific">Merdimmobilis hominis</name>
    <dbReference type="NCBI Taxonomy" id="2897707"/>
    <lineage>
        <taxon>Bacteria</taxon>
        <taxon>Bacillati</taxon>
        <taxon>Bacillota</taxon>
        <taxon>Clostridia</taxon>
        <taxon>Eubacteriales</taxon>
        <taxon>Oscillospiraceae</taxon>
        <taxon>Merdimmobilis</taxon>
    </lineage>
</organism>
<dbReference type="SUPFAM" id="SSF53613">
    <property type="entry name" value="Ribokinase-like"/>
    <property type="match status" value="1"/>
</dbReference>
<dbReference type="PROSITE" id="PS00584">
    <property type="entry name" value="PFKB_KINASES_2"/>
    <property type="match status" value="1"/>
</dbReference>
<dbReference type="Pfam" id="PF00294">
    <property type="entry name" value="PfkB"/>
    <property type="match status" value="1"/>
</dbReference>
<dbReference type="Gene3D" id="3.40.1190.20">
    <property type="match status" value="1"/>
</dbReference>
<evidence type="ECO:0000259" key="3">
    <source>
        <dbReference type="Pfam" id="PF00294"/>
    </source>
</evidence>
<comment type="caution">
    <text evidence="4">The sequence shown here is derived from an EMBL/GenBank/DDBJ whole genome shotgun (WGS) entry which is preliminary data.</text>
</comment>
<reference evidence="4" key="1">
    <citation type="submission" date="2020-08" db="EMBL/GenBank/DDBJ databases">
        <authorList>
            <person name="Cejkova D."/>
            <person name="Kubasova T."/>
            <person name="Jahodarova E."/>
            <person name="Rychlik I."/>
        </authorList>
    </citation>
    <scope>NUCLEOTIDE SEQUENCE</scope>
    <source>
        <strain evidence="4">An559</strain>
    </source>
</reference>
<evidence type="ECO:0000256" key="2">
    <source>
        <dbReference type="ARBA" id="ARBA00022777"/>
    </source>
</evidence>
<dbReference type="RefSeq" id="WP_204446964.1">
    <property type="nucleotide sequence ID" value="NZ_JACJKY010000013.1"/>
</dbReference>
<dbReference type="Proteomes" id="UP000774750">
    <property type="component" value="Unassembled WGS sequence"/>
</dbReference>
<dbReference type="GO" id="GO:0016301">
    <property type="term" value="F:kinase activity"/>
    <property type="evidence" value="ECO:0007669"/>
    <property type="project" value="UniProtKB-KW"/>
</dbReference>
<gene>
    <name evidence="4" type="ORF">H6A12_08715</name>
</gene>
<proteinExistence type="predicted"/>
<keyword evidence="2" id="KW-0418">Kinase</keyword>
<dbReference type="PANTHER" id="PTHR10584:SF166">
    <property type="entry name" value="RIBOKINASE"/>
    <property type="match status" value="1"/>
</dbReference>
<dbReference type="PANTHER" id="PTHR10584">
    <property type="entry name" value="SUGAR KINASE"/>
    <property type="match status" value="1"/>
</dbReference>
<protein>
    <submittedName>
        <fullName evidence="4">Fructoselysine 6-kinase</fullName>
    </submittedName>
</protein>
<evidence type="ECO:0000313" key="5">
    <source>
        <dbReference type="Proteomes" id="UP000774750"/>
    </source>
</evidence>
<name>A0A939BDM2_9FIRM</name>
<dbReference type="AlphaFoldDB" id="A0A939BDM2"/>
<dbReference type="EMBL" id="JACJKY010000013">
    <property type="protein sequence ID" value="MBM6921234.1"/>
    <property type="molecule type" value="Genomic_DNA"/>
</dbReference>
<feature type="domain" description="Carbohydrate kinase PfkB" evidence="3">
    <location>
        <begin position="12"/>
        <end position="266"/>
    </location>
</feature>